<comment type="similarity">
    <text evidence="2">Belongs to the CPA3 antiporters (TC 2.A.63) subunit D family.</text>
</comment>
<feature type="transmembrane region" description="Helical" evidence="8">
    <location>
        <begin position="83"/>
        <end position="103"/>
    </location>
</feature>
<protein>
    <submittedName>
        <fullName evidence="10">Na(+)/H(+) antiporter subunit D</fullName>
    </submittedName>
</protein>
<comment type="subcellular location">
    <subcellularLocation>
        <location evidence="1">Cell membrane</location>
        <topology evidence="1">Multi-pass membrane protein</topology>
    </subcellularLocation>
    <subcellularLocation>
        <location evidence="7">Membrane</location>
        <topology evidence="7">Multi-pass membrane protein</topology>
    </subcellularLocation>
</comment>
<dbReference type="PRINTS" id="PR01437">
    <property type="entry name" value="NUOXDRDTASE4"/>
</dbReference>
<feature type="transmembrane region" description="Helical" evidence="8">
    <location>
        <begin position="332"/>
        <end position="353"/>
    </location>
</feature>
<evidence type="ECO:0000256" key="5">
    <source>
        <dbReference type="ARBA" id="ARBA00022989"/>
    </source>
</evidence>
<dbReference type="PANTHER" id="PTHR42703:SF1">
    <property type="entry name" value="NA(+)_H(+) ANTIPORTER SUBUNIT D1"/>
    <property type="match status" value="1"/>
</dbReference>
<evidence type="ECO:0000256" key="1">
    <source>
        <dbReference type="ARBA" id="ARBA00004651"/>
    </source>
</evidence>
<feature type="transmembrane region" description="Helical" evidence="8">
    <location>
        <begin position="138"/>
        <end position="156"/>
    </location>
</feature>
<organism evidence="10 11">
    <name type="scientific">Deinococcus xinjiangensis</name>
    <dbReference type="NCBI Taxonomy" id="457454"/>
    <lineage>
        <taxon>Bacteria</taxon>
        <taxon>Thermotogati</taxon>
        <taxon>Deinococcota</taxon>
        <taxon>Deinococci</taxon>
        <taxon>Deinococcales</taxon>
        <taxon>Deinococcaceae</taxon>
        <taxon>Deinococcus</taxon>
    </lineage>
</organism>
<evidence type="ECO:0000259" key="9">
    <source>
        <dbReference type="Pfam" id="PF00361"/>
    </source>
</evidence>
<feature type="transmembrane region" description="Helical" evidence="8">
    <location>
        <begin position="275"/>
        <end position="298"/>
    </location>
</feature>
<dbReference type="InterPro" id="IPR050586">
    <property type="entry name" value="CPA3_Na-H_Antiporter_D"/>
</dbReference>
<feature type="transmembrane region" description="Helical" evidence="8">
    <location>
        <begin position="242"/>
        <end position="263"/>
    </location>
</feature>
<gene>
    <name evidence="10" type="primary">mrpD</name>
    <name evidence="10" type="ORF">Dxin01_02234</name>
</gene>
<evidence type="ECO:0000256" key="8">
    <source>
        <dbReference type="SAM" id="Phobius"/>
    </source>
</evidence>
<evidence type="ECO:0000256" key="3">
    <source>
        <dbReference type="ARBA" id="ARBA00022475"/>
    </source>
</evidence>
<feature type="domain" description="NADH:quinone oxidoreductase/Mrp antiporter transmembrane" evidence="9">
    <location>
        <begin position="133"/>
        <end position="412"/>
    </location>
</feature>
<feature type="transmembrane region" description="Helical" evidence="8">
    <location>
        <begin position="40"/>
        <end position="63"/>
    </location>
</feature>
<feature type="transmembrane region" description="Helical" evidence="8">
    <location>
        <begin position="373"/>
        <end position="396"/>
    </location>
</feature>
<accession>A0ABP9VE30</accession>
<feature type="transmembrane region" description="Helical" evidence="8">
    <location>
        <begin position="210"/>
        <end position="235"/>
    </location>
</feature>
<dbReference type="Proteomes" id="UP001458946">
    <property type="component" value="Unassembled WGS sequence"/>
</dbReference>
<feature type="transmembrane region" description="Helical" evidence="8">
    <location>
        <begin position="305"/>
        <end position="326"/>
    </location>
</feature>
<keyword evidence="3" id="KW-1003">Cell membrane</keyword>
<dbReference type="PANTHER" id="PTHR42703">
    <property type="entry name" value="NADH DEHYDROGENASE"/>
    <property type="match status" value="1"/>
</dbReference>
<evidence type="ECO:0000313" key="11">
    <source>
        <dbReference type="Proteomes" id="UP001458946"/>
    </source>
</evidence>
<evidence type="ECO:0000256" key="4">
    <source>
        <dbReference type="ARBA" id="ARBA00022692"/>
    </source>
</evidence>
<keyword evidence="11" id="KW-1185">Reference proteome</keyword>
<feature type="transmembrane region" description="Helical" evidence="8">
    <location>
        <begin position="115"/>
        <end position="132"/>
    </location>
</feature>
<feature type="transmembrane region" description="Helical" evidence="8">
    <location>
        <begin position="464"/>
        <end position="483"/>
    </location>
</feature>
<evidence type="ECO:0000256" key="6">
    <source>
        <dbReference type="ARBA" id="ARBA00023136"/>
    </source>
</evidence>
<evidence type="ECO:0000256" key="7">
    <source>
        <dbReference type="RuleBase" id="RU000320"/>
    </source>
</evidence>
<comment type="caution">
    <text evidence="10">The sequence shown here is derived from an EMBL/GenBank/DDBJ whole genome shotgun (WGS) entry which is preliminary data.</text>
</comment>
<dbReference type="Pfam" id="PF00361">
    <property type="entry name" value="Proton_antipo_M"/>
    <property type="match status" value="1"/>
</dbReference>
<proteinExistence type="inferred from homology"/>
<feature type="transmembrane region" description="Helical" evidence="8">
    <location>
        <begin position="168"/>
        <end position="190"/>
    </location>
</feature>
<keyword evidence="6 8" id="KW-0472">Membrane</keyword>
<feature type="transmembrane region" description="Helical" evidence="8">
    <location>
        <begin position="6"/>
        <end position="28"/>
    </location>
</feature>
<feature type="transmembrane region" description="Helical" evidence="8">
    <location>
        <begin position="416"/>
        <end position="436"/>
    </location>
</feature>
<sequence>MNMAVPVISFLPMAPVLTAMAAALLLLFPLRRSLKVGVALAGALLILLFAVLLVAGTADGMVLVHQVGGWAAPFGIVLTADRLSSYMSLLAAVVGVFALWFMLEDRDRVREQYHSLALMQFLFAGVQLSFLTGDLFNLFVAFEVMLVASYALAVLGSTREQLREGFRYIVMNLAASALLVTACGLAYGTLGTLNFAHLAQRSAELGPRGTVAAIGVLLMLVFAAKGALFPLGFWLPGTYPALPPAVSAFFAAVLTKVGVYALIRVFTTVFPADNALPQTFLLALGAATMLFGALGAVSQREWRRILSFTVMGSVGYLAFGVGLGTPDALRAALVYLAVSVLVTLALFLIAAVAEKASGTSLVRVRGFVDYMPLLAACFLLCALTLAGLPPTAGFIAKYALIRSGLAAAGLAGASPLVLVAVVSALLSSLITLYAMIDIWRGFFWGKHGVWPPVYRVPMSQKLPAYLASALVALLAIFAGPIFGSASLMSSELRDNAHYIRAVLGDKPVVIPPAPDGSEIQKKDAAH</sequence>
<dbReference type="RefSeq" id="WP_353542457.1">
    <property type="nucleotide sequence ID" value="NZ_BAABRN010000024.1"/>
</dbReference>
<evidence type="ECO:0000313" key="10">
    <source>
        <dbReference type="EMBL" id="GAA5502490.1"/>
    </source>
</evidence>
<dbReference type="InterPro" id="IPR003918">
    <property type="entry name" value="NADH_UbQ_OxRdtase"/>
</dbReference>
<keyword evidence="4 7" id="KW-0812">Transmembrane</keyword>
<evidence type="ECO:0000256" key="2">
    <source>
        <dbReference type="ARBA" id="ARBA00005346"/>
    </source>
</evidence>
<dbReference type="EMBL" id="BAABRN010000024">
    <property type="protein sequence ID" value="GAA5502490.1"/>
    <property type="molecule type" value="Genomic_DNA"/>
</dbReference>
<reference evidence="10 11" key="1">
    <citation type="submission" date="2024-02" db="EMBL/GenBank/DDBJ databases">
        <title>Deinococcus xinjiangensis NBRC 107630.</title>
        <authorList>
            <person name="Ichikawa N."/>
            <person name="Katano-Makiyama Y."/>
            <person name="Hidaka K."/>
        </authorList>
    </citation>
    <scope>NUCLEOTIDE SEQUENCE [LARGE SCALE GENOMIC DNA]</scope>
    <source>
        <strain evidence="10 11">NBRC 107630</strain>
    </source>
</reference>
<dbReference type="InterPro" id="IPR001750">
    <property type="entry name" value="ND/Mrp_TM"/>
</dbReference>
<keyword evidence="5 8" id="KW-1133">Transmembrane helix</keyword>
<name>A0ABP9VE30_9DEIO</name>